<comment type="caution">
    <text evidence="3">The sequence shown here is derived from an EMBL/GenBank/DDBJ whole genome shotgun (WGS) entry which is preliminary data.</text>
</comment>
<dbReference type="SFLD" id="SFLDG00358">
    <property type="entry name" value="Main_(cytGST)"/>
    <property type="match status" value="1"/>
</dbReference>
<dbReference type="GO" id="GO:0016740">
    <property type="term" value="F:transferase activity"/>
    <property type="evidence" value="ECO:0007669"/>
    <property type="project" value="UniProtKB-KW"/>
</dbReference>
<dbReference type="InterPro" id="IPR036249">
    <property type="entry name" value="Thioredoxin-like_sf"/>
</dbReference>
<dbReference type="Pfam" id="PF13410">
    <property type="entry name" value="GST_C_2"/>
    <property type="match status" value="1"/>
</dbReference>
<dbReference type="Proteomes" id="UP000244077">
    <property type="component" value="Unassembled WGS sequence"/>
</dbReference>
<dbReference type="SUPFAM" id="SSF52833">
    <property type="entry name" value="Thioredoxin-like"/>
    <property type="match status" value="1"/>
</dbReference>
<evidence type="ECO:0000313" key="3">
    <source>
        <dbReference type="EMBL" id="PTQ71875.1"/>
    </source>
</evidence>
<dbReference type="PANTHER" id="PTHR44051">
    <property type="entry name" value="GLUTATHIONE S-TRANSFERASE-RELATED"/>
    <property type="match status" value="1"/>
</dbReference>
<protein>
    <submittedName>
        <fullName evidence="3">Glutathione S-transferase</fullName>
    </submittedName>
</protein>
<evidence type="ECO:0000313" key="4">
    <source>
        <dbReference type="Proteomes" id="UP000244077"/>
    </source>
</evidence>
<accession>A0A2T5HJW8</accession>
<dbReference type="SUPFAM" id="SSF47616">
    <property type="entry name" value="GST C-terminal domain-like"/>
    <property type="match status" value="1"/>
</dbReference>
<dbReference type="InterPro" id="IPR040079">
    <property type="entry name" value="Glutathione_S-Trfase"/>
</dbReference>
<dbReference type="PROSITE" id="PS50404">
    <property type="entry name" value="GST_NTER"/>
    <property type="match status" value="1"/>
</dbReference>
<dbReference type="OrthoDB" id="7583243at2"/>
<organism evidence="3 4">
    <name type="scientific">Celeribacter persicus</name>
    <dbReference type="NCBI Taxonomy" id="1651082"/>
    <lineage>
        <taxon>Bacteria</taxon>
        <taxon>Pseudomonadati</taxon>
        <taxon>Pseudomonadota</taxon>
        <taxon>Alphaproteobacteria</taxon>
        <taxon>Rhodobacterales</taxon>
        <taxon>Roseobacteraceae</taxon>
        <taxon>Celeribacter</taxon>
    </lineage>
</organism>
<feature type="domain" description="GST N-terminal" evidence="1">
    <location>
        <begin position="1"/>
        <end position="80"/>
    </location>
</feature>
<dbReference type="Pfam" id="PF02798">
    <property type="entry name" value="GST_N"/>
    <property type="match status" value="1"/>
</dbReference>
<dbReference type="Gene3D" id="3.40.30.10">
    <property type="entry name" value="Glutaredoxin"/>
    <property type="match status" value="1"/>
</dbReference>
<dbReference type="PROSITE" id="PS50405">
    <property type="entry name" value="GST_CTER"/>
    <property type="match status" value="1"/>
</dbReference>
<keyword evidence="4" id="KW-1185">Reference proteome</keyword>
<reference evidence="3 4" key="1">
    <citation type="submission" date="2018-04" db="EMBL/GenBank/DDBJ databases">
        <title>Genomic Encyclopedia of Archaeal and Bacterial Type Strains, Phase II (KMG-II): from individual species to whole genera.</title>
        <authorList>
            <person name="Goeker M."/>
        </authorList>
    </citation>
    <scope>NUCLEOTIDE SEQUENCE [LARGE SCALE GENOMIC DNA]</scope>
    <source>
        <strain evidence="3 4">DSM 100434</strain>
    </source>
</reference>
<sequence>MKLFHSPGSCSEGIRFLLDEAGAEYEVVTTDLKSGAHRRSEYLAINPKGKVPALMLPDGSVLTEFPVIAYWIARSFPAGKLLPEALQDEVRVMELTEHIVSGLHMRGSVFAMMPQKFLSDAQAQQELRQHGQAVVRAGFLALEKQLGDQEFLFGDLSIADAAAYYLLSWMDRIDIDMPAKLAEYHRRLRNRRSDLSAIP</sequence>
<keyword evidence="3" id="KW-0808">Transferase</keyword>
<dbReference type="EMBL" id="QAOH01000007">
    <property type="protein sequence ID" value="PTQ71875.1"/>
    <property type="molecule type" value="Genomic_DNA"/>
</dbReference>
<dbReference type="CDD" id="cd03057">
    <property type="entry name" value="GST_N_Beta"/>
    <property type="match status" value="1"/>
</dbReference>
<dbReference type="InterPro" id="IPR010987">
    <property type="entry name" value="Glutathione-S-Trfase_C-like"/>
</dbReference>
<feature type="domain" description="GST C-terminal" evidence="2">
    <location>
        <begin position="85"/>
        <end position="199"/>
    </location>
</feature>
<evidence type="ECO:0000259" key="2">
    <source>
        <dbReference type="PROSITE" id="PS50405"/>
    </source>
</evidence>
<dbReference type="Gene3D" id="1.20.1050.10">
    <property type="match status" value="1"/>
</dbReference>
<dbReference type="RefSeq" id="WP_107816563.1">
    <property type="nucleotide sequence ID" value="NZ_QAOH01000007.1"/>
</dbReference>
<name>A0A2T5HJW8_9RHOB</name>
<dbReference type="InterPro" id="IPR036282">
    <property type="entry name" value="Glutathione-S-Trfase_C_sf"/>
</dbReference>
<proteinExistence type="predicted"/>
<dbReference type="AlphaFoldDB" id="A0A2T5HJW8"/>
<dbReference type="SFLD" id="SFLDS00019">
    <property type="entry name" value="Glutathione_Transferase_(cytos"/>
    <property type="match status" value="1"/>
</dbReference>
<gene>
    <name evidence="3" type="ORF">C8N42_10754</name>
</gene>
<dbReference type="InterPro" id="IPR004045">
    <property type="entry name" value="Glutathione_S-Trfase_N"/>
</dbReference>
<dbReference type="PANTHER" id="PTHR44051:SF8">
    <property type="entry name" value="GLUTATHIONE S-TRANSFERASE GSTA"/>
    <property type="match status" value="1"/>
</dbReference>
<evidence type="ECO:0000259" key="1">
    <source>
        <dbReference type="PROSITE" id="PS50404"/>
    </source>
</evidence>